<accession>A0A6I6N0U0</accession>
<feature type="transmembrane region" description="Helical" evidence="9">
    <location>
        <begin position="45"/>
        <end position="63"/>
    </location>
</feature>
<dbReference type="InterPro" id="IPR004563">
    <property type="entry name" value="Apolipo_AcylTrfase"/>
</dbReference>
<feature type="transmembrane region" description="Helical" evidence="9">
    <location>
        <begin position="178"/>
        <end position="200"/>
    </location>
</feature>
<dbReference type="InterPro" id="IPR003010">
    <property type="entry name" value="C-N_Hydrolase"/>
</dbReference>
<dbReference type="SUPFAM" id="SSF56317">
    <property type="entry name" value="Carbon-nitrogen hydrolase"/>
    <property type="match status" value="1"/>
</dbReference>
<keyword evidence="7 9" id="KW-0472">Membrane</keyword>
<dbReference type="CDD" id="cd07571">
    <property type="entry name" value="ALP_N-acyl_transferase"/>
    <property type="match status" value="1"/>
</dbReference>
<reference evidence="12" key="1">
    <citation type="submission" date="2019-12" db="EMBL/GenBank/DDBJ databases">
        <title>Complete genome of Terracaulis silvestris 0127_4.</title>
        <authorList>
            <person name="Vieira S."/>
            <person name="Riedel T."/>
            <person name="Sproer C."/>
            <person name="Pascual J."/>
            <person name="Boedeker C."/>
            <person name="Overmann J."/>
        </authorList>
    </citation>
    <scope>NUCLEOTIDE SEQUENCE [LARGE SCALE GENOMIC DNA]</scope>
    <source>
        <strain evidence="12">0127_4</strain>
    </source>
</reference>
<feature type="transmembrane region" description="Helical" evidence="9">
    <location>
        <begin position="520"/>
        <end position="541"/>
    </location>
</feature>
<dbReference type="Gene3D" id="3.60.110.10">
    <property type="entry name" value="Carbon-nitrogen hydrolase"/>
    <property type="match status" value="1"/>
</dbReference>
<dbReference type="HAMAP" id="MF_01148">
    <property type="entry name" value="Lnt"/>
    <property type="match status" value="1"/>
</dbReference>
<dbReference type="NCBIfam" id="TIGR00546">
    <property type="entry name" value="lnt"/>
    <property type="match status" value="1"/>
</dbReference>
<protein>
    <recommendedName>
        <fullName evidence="9">Apolipoprotein N-acyltransferase</fullName>
        <shortName evidence="9">ALP N-acyltransferase</shortName>
        <ecNumber evidence="9">2.3.1.269</ecNumber>
    </recommendedName>
</protein>
<dbReference type="UniPathway" id="UPA00666"/>
<keyword evidence="3 9" id="KW-1003">Cell membrane</keyword>
<dbReference type="EC" id="2.3.1.269" evidence="9"/>
<feature type="transmembrane region" description="Helical" evidence="9">
    <location>
        <begin position="212"/>
        <end position="230"/>
    </location>
</feature>
<dbReference type="GO" id="GO:0042158">
    <property type="term" value="P:lipoprotein biosynthetic process"/>
    <property type="evidence" value="ECO:0007669"/>
    <property type="project" value="UniProtKB-UniRule"/>
</dbReference>
<dbReference type="RefSeq" id="WP_158767746.1">
    <property type="nucleotide sequence ID" value="NZ_CP047045.1"/>
</dbReference>
<evidence type="ECO:0000256" key="8">
    <source>
        <dbReference type="ARBA" id="ARBA00023315"/>
    </source>
</evidence>
<feature type="domain" description="CN hydrolase" evidence="10">
    <location>
        <begin position="251"/>
        <end position="513"/>
    </location>
</feature>
<dbReference type="Pfam" id="PF00795">
    <property type="entry name" value="CN_hydrolase"/>
    <property type="match status" value="1"/>
</dbReference>
<dbReference type="EMBL" id="CP047045">
    <property type="protein sequence ID" value="QGZ96953.1"/>
    <property type="molecule type" value="Genomic_DNA"/>
</dbReference>
<proteinExistence type="inferred from homology"/>
<keyword evidence="11" id="KW-0449">Lipoprotein</keyword>
<evidence type="ECO:0000313" key="12">
    <source>
        <dbReference type="Proteomes" id="UP000431269"/>
    </source>
</evidence>
<comment type="function">
    <text evidence="9">Catalyzes the phospholipid dependent N-acylation of the N-terminal cysteine of apolipoprotein, the last step in lipoprotein maturation.</text>
</comment>
<feature type="transmembrane region" description="Helical" evidence="9">
    <location>
        <begin position="75"/>
        <end position="95"/>
    </location>
</feature>
<comment type="catalytic activity">
    <reaction evidence="9">
        <text>N-terminal S-1,2-diacyl-sn-glyceryl-L-cysteinyl-[lipoprotein] + a glycerophospholipid = N-acyl-S-1,2-diacyl-sn-glyceryl-L-cysteinyl-[lipoprotein] + a 2-acyl-sn-glycero-3-phospholipid + H(+)</text>
        <dbReference type="Rhea" id="RHEA:48228"/>
        <dbReference type="Rhea" id="RHEA-COMP:14681"/>
        <dbReference type="Rhea" id="RHEA-COMP:14684"/>
        <dbReference type="ChEBI" id="CHEBI:15378"/>
        <dbReference type="ChEBI" id="CHEBI:136912"/>
        <dbReference type="ChEBI" id="CHEBI:140656"/>
        <dbReference type="ChEBI" id="CHEBI:140657"/>
        <dbReference type="ChEBI" id="CHEBI:140660"/>
        <dbReference type="EC" id="2.3.1.269"/>
    </reaction>
</comment>
<evidence type="ECO:0000313" key="11">
    <source>
        <dbReference type="EMBL" id="QGZ96953.1"/>
    </source>
</evidence>
<evidence type="ECO:0000256" key="5">
    <source>
        <dbReference type="ARBA" id="ARBA00022692"/>
    </source>
</evidence>
<evidence type="ECO:0000256" key="2">
    <source>
        <dbReference type="ARBA" id="ARBA00010065"/>
    </source>
</evidence>
<feature type="transmembrane region" description="Helical" evidence="9">
    <location>
        <begin position="101"/>
        <end position="132"/>
    </location>
</feature>
<keyword evidence="8 9" id="KW-0012">Acyltransferase</keyword>
<dbReference type="GO" id="GO:0016410">
    <property type="term" value="F:N-acyltransferase activity"/>
    <property type="evidence" value="ECO:0007669"/>
    <property type="project" value="UniProtKB-UniRule"/>
</dbReference>
<gene>
    <name evidence="9 11" type="primary">lnt</name>
    <name evidence="11" type="ORF">DSM104635_03818</name>
</gene>
<evidence type="ECO:0000256" key="1">
    <source>
        <dbReference type="ARBA" id="ARBA00004651"/>
    </source>
</evidence>
<dbReference type="PANTHER" id="PTHR38686">
    <property type="entry name" value="APOLIPOPROTEIN N-ACYLTRANSFERASE"/>
    <property type="match status" value="1"/>
</dbReference>
<evidence type="ECO:0000256" key="3">
    <source>
        <dbReference type="ARBA" id="ARBA00022475"/>
    </source>
</evidence>
<evidence type="ECO:0000256" key="7">
    <source>
        <dbReference type="ARBA" id="ARBA00023136"/>
    </source>
</evidence>
<keyword evidence="6 9" id="KW-1133">Transmembrane helix</keyword>
<dbReference type="KEGG" id="tsv:DSM104635_03818"/>
<dbReference type="PROSITE" id="PS50263">
    <property type="entry name" value="CN_HYDROLASE"/>
    <property type="match status" value="1"/>
</dbReference>
<evidence type="ECO:0000259" key="10">
    <source>
        <dbReference type="PROSITE" id="PS50263"/>
    </source>
</evidence>
<dbReference type="Proteomes" id="UP000431269">
    <property type="component" value="Chromosome"/>
</dbReference>
<evidence type="ECO:0000256" key="4">
    <source>
        <dbReference type="ARBA" id="ARBA00022679"/>
    </source>
</evidence>
<feature type="transmembrane region" description="Helical" evidence="9">
    <location>
        <begin position="139"/>
        <end position="158"/>
    </location>
</feature>
<evidence type="ECO:0000256" key="9">
    <source>
        <dbReference type="HAMAP-Rule" id="MF_01148"/>
    </source>
</evidence>
<keyword evidence="12" id="KW-1185">Reference proteome</keyword>
<comment type="pathway">
    <text evidence="9">Protein modification; lipoprotein biosynthesis (N-acyl transfer).</text>
</comment>
<comment type="subcellular location">
    <subcellularLocation>
        <location evidence="1 9">Cell membrane</location>
        <topology evidence="1 9">Multi-pass membrane protein</topology>
    </subcellularLocation>
</comment>
<sequence length="552" mass="59474">MTTTSAQHSRIQNWFAVRTPWQRRGIALVAGAAATLGHAPFQLTPIYIAALVVLVWLLDAASTSKSRFGSAFTQGWWFALGHFATGLYWIASAFLVDADTWGIGAGVAAVIALAGSLALFWGAGCLLAIAFWTSDLRRAAVFAVSLFVVEWLRGNILTGFPWLLPGYVWTPGEPVSQLASLVGIYGLSLLTLLVAGAVATVADGQASAGRRFAPMIGVALVLGLIFGWGAQRTGRAPINLPGSELPFVRVADSGLSQAEKWRYRPDQEWRVLQRYLEVTGTQDESRAAIVIWPEGAIPTLNFFTLDNPEFLNAIGAALGDRALVTGITRCEPQPGCDAFMRGEGGVAGLRLYNSAAVIDGVSGVPRLSQTYDKYHLVPFGEYIPFWSTISQFNIAPLQRIGAGFTPGDRPTRLIIPEAPPAIVLICYEAIFPGLTPRGDERPGWIISVTNDAWFGNGSGPYQHFAMARYRAIEEGLPMARAAAGGISGIIDAYGRDIRSTRRVGAATEAQLPLALDETAFALWGNWLLLLLVSLIAALRFAPVQMRGTGRRE</sequence>
<keyword evidence="4 9" id="KW-0808">Transferase</keyword>
<keyword evidence="5 9" id="KW-0812">Transmembrane</keyword>
<organism evidence="11 12">
    <name type="scientific">Terricaulis silvestris</name>
    <dbReference type="NCBI Taxonomy" id="2686094"/>
    <lineage>
        <taxon>Bacteria</taxon>
        <taxon>Pseudomonadati</taxon>
        <taxon>Pseudomonadota</taxon>
        <taxon>Alphaproteobacteria</taxon>
        <taxon>Caulobacterales</taxon>
        <taxon>Caulobacteraceae</taxon>
        <taxon>Terricaulis</taxon>
    </lineage>
</organism>
<comment type="similarity">
    <text evidence="2 9">Belongs to the CN hydrolase family. Apolipoprotein N-acyltransferase subfamily.</text>
</comment>
<dbReference type="InterPro" id="IPR036526">
    <property type="entry name" value="C-N_Hydrolase_sf"/>
</dbReference>
<dbReference type="PANTHER" id="PTHR38686:SF1">
    <property type="entry name" value="APOLIPOPROTEIN N-ACYLTRANSFERASE"/>
    <property type="match status" value="1"/>
</dbReference>
<dbReference type="AlphaFoldDB" id="A0A6I6N0U0"/>
<dbReference type="Pfam" id="PF20154">
    <property type="entry name" value="LNT_N"/>
    <property type="match status" value="1"/>
</dbReference>
<evidence type="ECO:0000256" key="6">
    <source>
        <dbReference type="ARBA" id="ARBA00022989"/>
    </source>
</evidence>
<name>A0A6I6N0U0_9CAUL</name>
<dbReference type="GO" id="GO:0005886">
    <property type="term" value="C:plasma membrane"/>
    <property type="evidence" value="ECO:0007669"/>
    <property type="project" value="UniProtKB-SubCell"/>
</dbReference>
<dbReference type="InterPro" id="IPR045378">
    <property type="entry name" value="LNT_N"/>
</dbReference>